<dbReference type="AlphaFoldDB" id="A0A1S7DV17"/>
<sequence>MATDKNIIKNWFRNGLKPTQEQFWAWIDSFYHKSDKIPQTQIEGLDGSLANKADVSQLEGKADLVDGKVPESQLPPLKDTTKLDKPEADGSWIVNKTGDAISWVSANSFGKNMANSQLVTTAEGGVTQGYNYTWDRAGYYLYFKGLPDKSNDTTFNKVVVRDSNGQMAESNGKVLFNNIPDIMNASERTSWMKKWTGSYSSLAPVVDVITFPVIEKGGVQELNIWGSNLYIDPEISHVRVKQKSNPSIWHSADFTVKSSGNISFRINTELLTLGEEYVVEVKHGIFITTSNFSFFVVERLFPVDISNLSWTQIDDSNAGIYNRTTRQGNSFFVENLTGATAESGYRNKVVRRFKSAKVLNSGENAIFSFSTNVSYDAGGFEFPRSDFDTIGIGEYLDAEPQTTNSSSIKAFISGGGKPVNIRLQNGNFIAGGNASVLIVKRGTSLFTSIQVGNSAIFMISNLIKDIRYC</sequence>
<evidence type="ECO:0000313" key="1">
    <source>
        <dbReference type="EMBL" id="AQY22965.1"/>
    </source>
</evidence>
<accession>A0A1S7DV17</accession>
<gene>
    <name evidence="1" type="ORF">AB406_2025</name>
</gene>
<protein>
    <submittedName>
        <fullName evidence="1">Uncharacterized protein</fullName>
    </submittedName>
</protein>
<dbReference type="EMBL" id="CP011859">
    <property type="protein sequence ID" value="AQY22965.1"/>
    <property type="molecule type" value="Genomic_DNA"/>
</dbReference>
<dbReference type="RefSeq" id="WP_079208132.1">
    <property type="nucleotide sequence ID" value="NZ_CP011859.1"/>
</dbReference>
<reference evidence="1 2" key="1">
    <citation type="submission" date="2015-06" db="EMBL/GenBank/DDBJ databases">
        <title>R. anatipestifer strain HXb2 is the most virulent strain so far, and the genome sequence would help us uncover the pathogenesis.</title>
        <authorList>
            <person name="Hu Q."/>
            <person name="Qi J."/>
            <person name="Bo H."/>
            <person name="Liu G."/>
            <person name="Tao M."/>
            <person name="Ding Y."/>
            <person name="Xue Y."/>
        </authorList>
    </citation>
    <scope>NUCLEOTIDE SEQUENCE [LARGE SCALE GENOMIC DNA]</scope>
    <source>
        <strain evidence="1 2">HXb2</strain>
    </source>
</reference>
<dbReference type="Proteomes" id="UP000189883">
    <property type="component" value="Chromosome"/>
</dbReference>
<evidence type="ECO:0000313" key="2">
    <source>
        <dbReference type="Proteomes" id="UP000189883"/>
    </source>
</evidence>
<proteinExistence type="predicted"/>
<organism evidence="1 2">
    <name type="scientific">Riemerella anatipestifer</name>
    <name type="common">Moraxella anatipestifer</name>
    <dbReference type="NCBI Taxonomy" id="34085"/>
    <lineage>
        <taxon>Bacteria</taxon>
        <taxon>Pseudomonadati</taxon>
        <taxon>Bacteroidota</taxon>
        <taxon>Flavobacteriia</taxon>
        <taxon>Flavobacteriales</taxon>
        <taxon>Weeksellaceae</taxon>
        <taxon>Riemerella</taxon>
    </lineage>
</organism>
<name>A0A1S7DV17_RIEAN</name>